<dbReference type="Bgee" id="ENSAMXG00000029635">
    <property type="expression patterns" value="Expressed in testis and 7 other cell types or tissues"/>
</dbReference>
<dbReference type="Gene3D" id="2.10.60.10">
    <property type="entry name" value="CD59"/>
    <property type="match status" value="1"/>
</dbReference>
<dbReference type="Ensembl" id="ENSAMXT00000030699.1">
    <property type="protein sequence ID" value="ENSAMXP00000035123.1"/>
    <property type="gene ID" value="ENSAMXG00000029635.1"/>
</dbReference>
<dbReference type="SUPFAM" id="SSF57302">
    <property type="entry name" value="Snake toxin-like"/>
    <property type="match status" value="1"/>
</dbReference>
<feature type="domain" description="Snake toxin/toxin-like" evidence="2">
    <location>
        <begin position="6"/>
        <end position="72"/>
    </location>
</feature>
<dbReference type="InParanoid" id="A0A3B1IYY8"/>
<evidence type="ECO:0000313" key="4">
    <source>
        <dbReference type="Proteomes" id="UP000018467"/>
    </source>
</evidence>
<organism evidence="3 4">
    <name type="scientific">Astyanax mexicanus</name>
    <name type="common">Blind cave fish</name>
    <name type="synonym">Astyanax fasciatus mexicanus</name>
    <dbReference type="NCBI Taxonomy" id="7994"/>
    <lineage>
        <taxon>Eukaryota</taxon>
        <taxon>Metazoa</taxon>
        <taxon>Chordata</taxon>
        <taxon>Craniata</taxon>
        <taxon>Vertebrata</taxon>
        <taxon>Euteleostomi</taxon>
        <taxon>Actinopterygii</taxon>
        <taxon>Neopterygii</taxon>
        <taxon>Teleostei</taxon>
        <taxon>Ostariophysi</taxon>
        <taxon>Characiformes</taxon>
        <taxon>Characoidei</taxon>
        <taxon>Acestrorhamphidae</taxon>
        <taxon>Acestrorhamphinae</taxon>
        <taxon>Astyanax</taxon>
    </lineage>
</organism>
<dbReference type="InterPro" id="IPR035076">
    <property type="entry name" value="Toxin/TOLIP"/>
</dbReference>
<dbReference type="Proteomes" id="UP000018467">
    <property type="component" value="Unassembled WGS sequence"/>
</dbReference>
<dbReference type="Pfam" id="PF00087">
    <property type="entry name" value="Toxin_TOLIP"/>
    <property type="match status" value="1"/>
</dbReference>
<evidence type="ECO:0000313" key="3">
    <source>
        <dbReference type="Ensembl" id="ENSAMXP00000035123.1"/>
    </source>
</evidence>
<keyword evidence="1" id="KW-0732">Signal</keyword>
<dbReference type="InterPro" id="IPR018363">
    <property type="entry name" value="CD59_antigen_CS"/>
</dbReference>
<reference evidence="3" key="4">
    <citation type="submission" date="2025-09" db="UniProtKB">
        <authorList>
            <consortium name="Ensembl"/>
        </authorList>
    </citation>
    <scope>IDENTIFICATION</scope>
</reference>
<reference evidence="3" key="3">
    <citation type="submission" date="2025-08" db="UniProtKB">
        <authorList>
            <consortium name="Ensembl"/>
        </authorList>
    </citation>
    <scope>IDENTIFICATION</scope>
</reference>
<accession>A0A3B1IYY8</accession>
<evidence type="ECO:0000256" key="1">
    <source>
        <dbReference type="ARBA" id="ARBA00022729"/>
    </source>
</evidence>
<dbReference type="InterPro" id="IPR045860">
    <property type="entry name" value="Snake_toxin-like_sf"/>
</dbReference>
<dbReference type="AlphaFoldDB" id="A0A3B1IYY8"/>
<keyword evidence="4" id="KW-1185">Reference proteome</keyword>
<reference evidence="4" key="2">
    <citation type="journal article" date="2014" name="Nat. Commun.">
        <title>The cavefish genome reveals candidate genes for eye loss.</title>
        <authorList>
            <person name="McGaugh S.E."/>
            <person name="Gross J.B."/>
            <person name="Aken B."/>
            <person name="Blin M."/>
            <person name="Borowsky R."/>
            <person name="Chalopin D."/>
            <person name="Hinaux H."/>
            <person name="Jeffery W.R."/>
            <person name="Keene A."/>
            <person name="Ma L."/>
            <person name="Minx P."/>
            <person name="Murphy D."/>
            <person name="O'Quin K.E."/>
            <person name="Retaux S."/>
            <person name="Rohner N."/>
            <person name="Searle S.M."/>
            <person name="Stahl B.A."/>
            <person name="Tabin C."/>
            <person name="Volff J.N."/>
            <person name="Yoshizawa M."/>
            <person name="Warren W.C."/>
        </authorList>
    </citation>
    <scope>NUCLEOTIDE SEQUENCE [LARGE SCALE GENOMIC DNA]</scope>
    <source>
        <strain evidence="4">female</strain>
    </source>
</reference>
<reference evidence="4" key="1">
    <citation type="submission" date="2013-03" db="EMBL/GenBank/DDBJ databases">
        <authorList>
            <person name="Jeffery W."/>
            <person name="Warren W."/>
            <person name="Wilson R.K."/>
        </authorList>
    </citation>
    <scope>NUCLEOTIDE SEQUENCE</scope>
    <source>
        <strain evidence="4">female</strain>
    </source>
</reference>
<evidence type="ECO:0000259" key="2">
    <source>
        <dbReference type="Pfam" id="PF00087"/>
    </source>
</evidence>
<dbReference type="PROSITE" id="PS00983">
    <property type="entry name" value="LY6_UPAR"/>
    <property type="match status" value="1"/>
</dbReference>
<sequence length="73" mass="8151">MKCSALQCYFCESGKSCAPTIENCGPGKDTCFQGVCSDPSYIQKKCMRMEECQVKRDSRAMKVTCCQTDLCNK</sequence>
<name>A0A3B1IYY8_ASTMX</name>
<protein>
    <recommendedName>
        <fullName evidence="2">Snake toxin/toxin-like domain-containing protein</fullName>
    </recommendedName>
</protein>
<proteinExistence type="predicted"/>